<keyword evidence="2" id="KW-1185">Reference proteome</keyword>
<sequence length="92" mass="10632">MQKPFPCTQCGCCCKQVFRSELTAYLDKGNGSCKYLSSDNTCSIYEERPDICRVDLQYKVFFSSKMDWEEFVAINIAACNFLQNPIEYIEVL</sequence>
<dbReference type="RefSeq" id="WP_121533507.1">
    <property type="nucleotide sequence ID" value="NZ_RCHE01000072.1"/>
</dbReference>
<accession>A0ABX9U1J9</accession>
<comment type="caution">
    <text evidence="1">The sequence shown here is derived from an EMBL/GenBank/DDBJ whole genome shotgun (WGS) entry which is preliminary data.</text>
</comment>
<evidence type="ECO:0000313" key="1">
    <source>
        <dbReference type="EMBL" id="RLL36963.1"/>
    </source>
</evidence>
<evidence type="ECO:0000313" key="2">
    <source>
        <dbReference type="Proteomes" id="UP000273105"/>
    </source>
</evidence>
<protein>
    <submittedName>
        <fullName evidence="1">YkgJ family cysteine cluster protein</fullName>
    </submittedName>
</protein>
<dbReference type="EMBL" id="RCHE01000072">
    <property type="protein sequence ID" value="RLL36963.1"/>
    <property type="molecule type" value="Genomic_DNA"/>
</dbReference>
<gene>
    <name evidence="1" type="ORF">D9K79_17415</name>
</gene>
<proteinExistence type="predicted"/>
<organism evidence="1 2">
    <name type="scientific">Acinetobacter cumulans</name>
    <dbReference type="NCBI Taxonomy" id="2136182"/>
    <lineage>
        <taxon>Bacteria</taxon>
        <taxon>Pseudomonadati</taxon>
        <taxon>Pseudomonadota</taxon>
        <taxon>Gammaproteobacteria</taxon>
        <taxon>Moraxellales</taxon>
        <taxon>Moraxellaceae</taxon>
        <taxon>Acinetobacter</taxon>
    </lineage>
</organism>
<name>A0ABX9U1J9_9GAMM</name>
<dbReference type="Proteomes" id="UP000273105">
    <property type="component" value="Unassembled WGS sequence"/>
</dbReference>
<reference evidence="1 2" key="1">
    <citation type="submission" date="2018-09" db="EMBL/GenBank/DDBJ databases">
        <title>The draft genome of Acinetobacter sp. strains.</title>
        <authorList>
            <person name="Qin J."/>
            <person name="Feng Y."/>
            <person name="Zong Z."/>
        </authorList>
    </citation>
    <scope>NUCLEOTIDE SEQUENCE [LARGE SCALE GENOMIC DNA]</scope>
    <source>
        <strain evidence="1 2">WCHAc060001</strain>
    </source>
</reference>